<dbReference type="PANTHER" id="PTHR30349">
    <property type="entry name" value="PHAGE INTEGRASE-RELATED"/>
    <property type="match status" value="1"/>
</dbReference>
<evidence type="ECO:0000256" key="1">
    <source>
        <dbReference type="ARBA" id="ARBA00022908"/>
    </source>
</evidence>
<gene>
    <name evidence="5" type="ORF">ACERLL_14135</name>
</gene>
<keyword evidence="3" id="KW-0233">DNA recombination</keyword>
<sequence length="337" mass="38793">MASIRKRGNRWQVIVRRRGYPDQTQTFTKKPQAEQWARKIESEMDAGVWEDTSEAEETTLGEALERYRREVTPGKKSRVQESYRIGKLLGHKITERPLGKVRGMDVADYRDERLQEVGPDTVRLDLALLSNLYEVARKEWSIAGIANPVANIRMPRPSKGRDWRLQPGEEERILRAAAQAECPWIKPFIQLALETAMRRGELLRLRWDLVNLTTRAAHLPETKNGEARSVPLSTRALAVLQALPRSLDGRVIPLSDNAARLAWKRCIKRANREARNKGIPEIEDLRFHDLRHEATSRFFERTELGLMEIASVTGHKDLRMLKRYTHLRASDLAQKLG</sequence>
<accession>A0ABV4U0W0</accession>
<evidence type="ECO:0000313" key="6">
    <source>
        <dbReference type="Proteomes" id="UP001575181"/>
    </source>
</evidence>
<proteinExistence type="predicted"/>
<dbReference type="Gene3D" id="1.10.443.10">
    <property type="entry name" value="Intergrase catalytic core"/>
    <property type="match status" value="1"/>
</dbReference>
<dbReference type="EMBL" id="JBGUAW010000010">
    <property type="protein sequence ID" value="MFA9461960.1"/>
    <property type="molecule type" value="Genomic_DNA"/>
</dbReference>
<evidence type="ECO:0000256" key="2">
    <source>
        <dbReference type="ARBA" id="ARBA00023125"/>
    </source>
</evidence>
<name>A0ABV4U0W0_9GAMM</name>
<dbReference type="SUPFAM" id="SSF56349">
    <property type="entry name" value="DNA breaking-rejoining enzymes"/>
    <property type="match status" value="1"/>
</dbReference>
<dbReference type="PANTHER" id="PTHR30349:SF94">
    <property type="entry name" value="INTEGRASE_RECOMBINASE HI_1414-RELATED"/>
    <property type="match status" value="1"/>
</dbReference>
<evidence type="ECO:0000259" key="4">
    <source>
        <dbReference type="PROSITE" id="PS51898"/>
    </source>
</evidence>
<dbReference type="Gene3D" id="1.10.150.130">
    <property type="match status" value="1"/>
</dbReference>
<reference evidence="5 6" key="1">
    <citation type="submission" date="2024-08" db="EMBL/GenBank/DDBJ databases">
        <title>Whole-genome sequencing of halo(alkali)philic microorganisms from hypersaline lakes.</title>
        <authorList>
            <person name="Sorokin D.Y."/>
            <person name="Merkel A.Y."/>
            <person name="Messina E."/>
            <person name="Yakimov M."/>
        </authorList>
    </citation>
    <scope>NUCLEOTIDE SEQUENCE [LARGE SCALE GENOMIC DNA]</scope>
    <source>
        <strain evidence="5 6">Cl-TMA</strain>
    </source>
</reference>
<dbReference type="PROSITE" id="PS51898">
    <property type="entry name" value="TYR_RECOMBINASE"/>
    <property type="match status" value="1"/>
</dbReference>
<keyword evidence="2" id="KW-0238">DNA-binding</keyword>
<dbReference type="InterPro" id="IPR013762">
    <property type="entry name" value="Integrase-like_cat_sf"/>
</dbReference>
<evidence type="ECO:0000313" key="5">
    <source>
        <dbReference type="EMBL" id="MFA9461960.1"/>
    </source>
</evidence>
<evidence type="ECO:0000256" key="3">
    <source>
        <dbReference type="ARBA" id="ARBA00023172"/>
    </source>
</evidence>
<dbReference type="CDD" id="cd00796">
    <property type="entry name" value="INT_Rci_Hp1_C"/>
    <property type="match status" value="1"/>
</dbReference>
<protein>
    <submittedName>
        <fullName evidence="5">Site-specific integrase</fullName>
    </submittedName>
</protein>
<dbReference type="InterPro" id="IPR050090">
    <property type="entry name" value="Tyrosine_recombinase_XerCD"/>
</dbReference>
<organism evidence="5 6">
    <name type="scientific">Thiohalorhabdus methylotrophus</name>
    <dbReference type="NCBI Taxonomy" id="3242694"/>
    <lineage>
        <taxon>Bacteria</taxon>
        <taxon>Pseudomonadati</taxon>
        <taxon>Pseudomonadota</taxon>
        <taxon>Gammaproteobacteria</taxon>
        <taxon>Thiohalorhabdales</taxon>
        <taxon>Thiohalorhabdaceae</taxon>
        <taxon>Thiohalorhabdus</taxon>
    </lineage>
</organism>
<dbReference type="InterPro" id="IPR011010">
    <property type="entry name" value="DNA_brk_join_enz"/>
</dbReference>
<dbReference type="Proteomes" id="UP001575181">
    <property type="component" value="Unassembled WGS sequence"/>
</dbReference>
<dbReference type="InterPro" id="IPR002104">
    <property type="entry name" value="Integrase_catalytic"/>
</dbReference>
<comment type="caution">
    <text evidence="5">The sequence shown here is derived from an EMBL/GenBank/DDBJ whole genome shotgun (WGS) entry which is preliminary data.</text>
</comment>
<dbReference type="RefSeq" id="WP_373656749.1">
    <property type="nucleotide sequence ID" value="NZ_JBGUAW010000010.1"/>
</dbReference>
<keyword evidence="6" id="KW-1185">Reference proteome</keyword>
<keyword evidence="1" id="KW-0229">DNA integration</keyword>
<dbReference type="InterPro" id="IPR010998">
    <property type="entry name" value="Integrase_recombinase_N"/>
</dbReference>
<feature type="domain" description="Tyr recombinase" evidence="4">
    <location>
        <begin position="159"/>
        <end position="337"/>
    </location>
</feature>
<dbReference type="Pfam" id="PF00589">
    <property type="entry name" value="Phage_integrase"/>
    <property type="match status" value="1"/>
</dbReference>